<evidence type="ECO:0000256" key="5">
    <source>
        <dbReference type="ARBA" id="ARBA00022853"/>
    </source>
</evidence>
<evidence type="ECO:0000256" key="4">
    <source>
        <dbReference type="ARBA" id="ARBA00022801"/>
    </source>
</evidence>
<dbReference type="InterPro" id="IPR023696">
    <property type="entry name" value="Ureohydrolase_dom_sf"/>
</dbReference>
<dbReference type="PRINTS" id="PR01270">
    <property type="entry name" value="HDASUPER"/>
</dbReference>
<keyword evidence="5" id="KW-0156">Chromatin regulator</keyword>
<dbReference type="EC" id="3.5.1.98" evidence="2"/>
<dbReference type="EMBL" id="UINC01042500">
    <property type="protein sequence ID" value="SVB45222.1"/>
    <property type="molecule type" value="Genomic_DNA"/>
</dbReference>
<name>A0A382E4C3_9ZZZZ</name>
<keyword evidence="3" id="KW-0678">Repressor</keyword>
<protein>
    <recommendedName>
        <fullName evidence="2">histone deacetylase</fullName>
        <ecNumber evidence="2">3.5.1.98</ecNumber>
    </recommendedName>
</protein>
<gene>
    <name evidence="9" type="ORF">METZ01_LOCUS198076</name>
</gene>
<dbReference type="SUPFAM" id="SSF52768">
    <property type="entry name" value="Arginase/deacetylase"/>
    <property type="match status" value="1"/>
</dbReference>
<reference evidence="9" key="1">
    <citation type="submission" date="2018-05" db="EMBL/GenBank/DDBJ databases">
        <authorList>
            <person name="Lanie J.A."/>
            <person name="Ng W.-L."/>
            <person name="Kazmierczak K.M."/>
            <person name="Andrzejewski T.M."/>
            <person name="Davidsen T.M."/>
            <person name="Wayne K.J."/>
            <person name="Tettelin H."/>
            <person name="Glass J.I."/>
            <person name="Rusch D."/>
            <person name="Podicherti R."/>
            <person name="Tsui H.-C.T."/>
            <person name="Winkler M.E."/>
        </authorList>
    </citation>
    <scope>NUCLEOTIDE SEQUENCE</scope>
</reference>
<evidence type="ECO:0000313" key="9">
    <source>
        <dbReference type="EMBL" id="SVB45222.1"/>
    </source>
</evidence>
<evidence type="ECO:0000256" key="1">
    <source>
        <dbReference type="ARBA" id="ARBA00007738"/>
    </source>
</evidence>
<organism evidence="9">
    <name type="scientific">marine metagenome</name>
    <dbReference type="NCBI Taxonomy" id="408172"/>
    <lineage>
        <taxon>unclassified sequences</taxon>
        <taxon>metagenomes</taxon>
        <taxon>ecological metagenomes</taxon>
    </lineage>
</organism>
<feature type="domain" description="Histone deacetylase" evidence="8">
    <location>
        <begin position="28"/>
        <end position="322"/>
    </location>
</feature>
<evidence type="ECO:0000256" key="6">
    <source>
        <dbReference type="ARBA" id="ARBA00023015"/>
    </source>
</evidence>
<dbReference type="AlphaFoldDB" id="A0A382E4C3"/>
<dbReference type="GO" id="GO:0000118">
    <property type="term" value="C:histone deacetylase complex"/>
    <property type="evidence" value="ECO:0007669"/>
    <property type="project" value="TreeGrafter"/>
</dbReference>
<evidence type="ECO:0000259" key="8">
    <source>
        <dbReference type="Pfam" id="PF00850"/>
    </source>
</evidence>
<dbReference type="PANTHER" id="PTHR10625:SF5">
    <property type="entry name" value="HISTONE DEACETYLASE"/>
    <property type="match status" value="1"/>
</dbReference>
<dbReference type="CDD" id="cd09992">
    <property type="entry name" value="HDAC_classII"/>
    <property type="match status" value="1"/>
</dbReference>
<evidence type="ECO:0000256" key="7">
    <source>
        <dbReference type="ARBA" id="ARBA00023163"/>
    </source>
</evidence>
<keyword evidence="7" id="KW-0804">Transcription</keyword>
<evidence type="ECO:0000256" key="2">
    <source>
        <dbReference type="ARBA" id="ARBA00012111"/>
    </source>
</evidence>
<dbReference type="Pfam" id="PF00850">
    <property type="entry name" value="Hist_deacetyl"/>
    <property type="match status" value="1"/>
</dbReference>
<dbReference type="PANTHER" id="PTHR10625">
    <property type="entry name" value="HISTONE DEACETYLASE HDAC1-RELATED"/>
    <property type="match status" value="1"/>
</dbReference>
<keyword evidence="4" id="KW-0378">Hydrolase</keyword>
<dbReference type="GO" id="GO:0141221">
    <property type="term" value="F:histone deacetylase activity, hydrolytic mechanism"/>
    <property type="evidence" value="ECO:0007669"/>
    <property type="project" value="UniProtKB-EC"/>
</dbReference>
<dbReference type="InterPro" id="IPR000286">
    <property type="entry name" value="HDACs"/>
</dbReference>
<dbReference type="InterPro" id="IPR023801">
    <property type="entry name" value="His_deacetylse_dom"/>
</dbReference>
<proteinExistence type="inferred from homology"/>
<sequence>MSSSDKSILPVGFLIHPHASLHDTGWGHPEHQGRLRAIASSVGKDLLALDGKVIQVEPGEIEEKDLLRVHTREHLEHLEEAVRLATAESRLVSIDSDTIVSPHSWEAACGSSAALVTAAKMVYEEELSTAFVATRPPGHHATADQAMGFCLINHVAIATRWLQENSDVNRVLIIDWDVHHGNGTQDIFYGDGSVYYFSLHQWPHFPGSGAVGEVGEGAGIGLTRNIPVRAGTSPAEYRNLFAHNLEQVLKSFEADFILISAGFDVMEGDPLGGLCLEPEYLHFLTTKVMHTASKQCGIVVALEGGYHPERTGLGVKAVLRALAEVE</sequence>
<dbReference type="GO" id="GO:0040029">
    <property type="term" value="P:epigenetic regulation of gene expression"/>
    <property type="evidence" value="ECO:0007669"/>
    <property type="project" value="TreeGrafter"/>
</dbReference>
<dbReference type="Gene3D" id="3.40.800.20">
    <property type="entry name" value="Histone deacetylase domain"/>
    <property type="match status" value="1"/>
</dbReference>
<evidence type="ECO:0000256" key="3">
    <source>
        <dbReference type="ARBA" id="ARBA00022491"/>
    </source>
</evidence>
<dbReference type="InterPro" id="IPR037138">
    <property type="entry name" value="His_deacetylse_dom_sf"/>
</dbReference>
<comment type="similarity">
    <text evidence="1">Belongs to the histone deacetylase family. HD type 2 subfamily.</text>
</comment>
<keyword evidence="6" id="KW-0805">Transcription regulation</keyword>
<accession>A0A382E4C3</accession>